<protein>
    <recommendedName>
        <fullName evidence="6">Helicase</fullName>
    </recommendedName>
</protein>
<dbReference type="PROSITE" id="PS51194">
    <property type="entry name" value="HELICASE_CTER"/>
    <property type="match status" value="1"/>
</dbReference>
<accession>A0A1F6A2Q4</accession>
<dbReference type="STRING" id="1798383.A3D78_05810"/>
<dbReference type="PROSITE" id="PS51192">
    <property type="entry name" value="HELICASE_ATP_BIND_1"/>
    <property type="match status" value="1"/>
</dbReference>
<dbReference type="CDD" id="cd18793">
    <property type="entry name" value="SF2_C_SNF"/>
    <property type="match status" value="1"/>
</dbReference>
<keyword evidence="1" id="KW-0378">Hydrolase</keyword>
<dbReference type="PANTHER" id="PTHR45766">
    <property type="entry name" value="DNA ANNEALING HELICASE AND ENDONUCLEASE ZRANB3 FAMILY MEMBER"/>
    <property type="match status" value="1"/>
</dbReference>
<dbReference type="GO" id="GO:0016787">
    <property type="term" value="F:hydrolase activity"/>
    <property type="evidence" value="ECO:0007669"/>
    <property type="project" value="UniProtKB-KW"/>
</dbReference>
<dbReference type="Gene3D" id="3.40.50.300">
    <property type="entry name" value="P-loop containing nucleotide triphosphate hydrolases"/>
    <property type="match status" value="2"/>
</dbReference>
<evidence type="ECO:0000313" key="4">
    <source>
        <dbReference type="EMBL" id="OGG18943.1"/>
    </source>
</evidence>
<dbReference type="SMART" id="SM00490">
    <property type="entry name" value="HELICc"/>
    <property type="match status" value="1"/>
</dbReference>
<dbReference type="GO" id="GO:0005524">
    <property type="term" value="F:ATP binding"/>
    <property type="evidence" value="ECO:0007669"/>
    <property type="project" value="InterPro"/>
</dbReference>
<dbReference type="EMBL" id="MFJM01000012">
    <property type="protein sequence ID" value="OGG18943.1"/>
    <property type="molecule type" value="Genomic_DNA"/>
</dbReference>
<dbReference type="InterPro" id="IPR014001">
    <property type="entry name" value="Helicase_ATP-bd"/>
</dbReference>
<organism evidence="4 5">
    <name type="scientific">Candidatus Gottesmanbacteria bacterium RIFCSPHIGHO2_02_FULL_39_14</name>
    <dbReference type="NCBI Taxonomy" id="1798383"/>
    <lineage>
        <taxon>Bacteria</taxon>
        <taxon>Candidatus Gottesmaniibacteriota</taxon>
    </lineage>
</organism>
<sequence>MQIIDNKTIKMADVINNIIPFADNLFFRTGYFFFSGYKEIYKNLKNKNLKILVGKDIQRGLGGIINELSYNNLNHKPKSIVRKEYYESLVKVFNDVNEVDNKETVEAYQVFKQKILDGSLEIRKTVDPDHSKVYVFENSANNNQNGIYLGSVIKGSSNLTLSGLRGQNEDNEIFKENDYYNLYKSKFFELWETSIPLVDKENLPIFEKEVLNKVWVNQLPKPYHIYLRVLDEYFSLIEDKDIITPAKITKDKINLRYQVDAIRQALNIINKHGGAIVADVVGLGKSIVASCIAKNLDLQTIIITPPHLKQQWEDYRFEFRFDAKVYGSGSVLNAINENNDGHPRLIIVDEAHKFRNEEKSIYANLHRLCKGNKVILLTATPFNNNPKDIFALVKLFQIPAKSTIQTIDNLSLRFKELVKHYNRIKKLKKVDEDGQEIKNEINTLAAQIRDLISPLLIRRSRLDLQNIKVYNDDLKLQGIEFPVVKPPKHIEYDFGKLNDLYVKTLQFIVPGEKEYGFKGARYNVVGYIKDDKKLEEVAKRLNIDSRLIKNSQKFLAQFMKRLLVHRFESSIEAFRKTLDKMILSHKRIEEWYKRGFVPIYKKGDLPDIDDFPDEDGDEIWQKISEIYGDLGEKGFELVNTADLEPNYVNDLYSDMNILIQIQSMWKNFDPSTDPKVAKIKELITNNLNENPKRKLVIFSIYSDTVNYLYSLIKDYFRIFKYSSEDSTVENRNIIRENFDAGYINQKNNFDILIATDAISEGYNLHNAGIIFNYDIPYNPTRVIQRVGRINRVNKKVYDELHIYNFFPSPTGEEETGIRRISTLKIDIIKALLGDDTKYLSVDELVKSYDEKFNDEMNRTEDMSWDTKYKNLILSLKDSPELKEAHKIPMRTKIKRLKSFIERGVLVFGKKGMDYAFKLGISDKETLAITAAEALRLFESDSSEIPQKISDTFFSIYEYTKNNLFIRKSEIPKDRGLIEAIEKVHLLKELVPDHKDYFEDLEYVLNELGDLPAKFAKTIRAIRKENLYEEVKALINEVPHDYLQKIIQEADSIEEGEESLILAEEL</sequence>
<dbReference type="InterPro" id="IPR001650">
    <property type="entry name" value="Helicase_C-like"/>
</dbReference>
<evidence type="ECO:0000313" key="5">
    <source>
        <dbReference type="Proteomes" id="UP000176253"/>
    </source>
</evidence>
<comment type="caution">
    <text evidence="4">The sequence shown here is derived from an EMBL/GenBank/DDBJ whole genome shotgun (WGS) entry which is preliminary data.</text>
</comment>
<dbReference type="SUPFAM" id="SSF52540">
    <property type="entry name" value="P-loop containing nucleoside triphosphate hydrolases"/>
    <property type="match status" value="1"/>
</dbReference>
<dbReference type="Gene3D" id="3.30.870.10">
    <property type="entry name" value="Endonuclease Chain A"/>
    <property type="match status" value="1"/>
</dbReference>
<evidence type="ECO:0008006" key="6">
    <source>
        <dbReference type="Google" id="ProtNLM"/>
    </source>
</evidence>
<dbReference type="InterPro" id="IPR027417">
    <property type="entry name" value="P-loop_NTPase"/>
</dbReference>
<evidence type="ECO:0000256" key="1">
    <source>
        <dbReference type="ARBA" id="ARBA00022801"/>
    </source>
</evidence>
<evidence type="ECO:0000259" key="2">
    <source>
        <dbReference type="PROSITE" id="PS51192"/>
    </source>
</evidence>
<proteinExistence type="predicted"/>
<dbReference type="Gene3D" id="3.40.50.10810">
    <property type="entry name" value="Tandem AAA-ATPase domain"/>
    <property type="match status" value="1"/>
</dbReference>
<feature type="domain" description="Helicase C-terminal" evidence="3">
    <location>
        <begin position="678"/>
        <end position="845"/>
    </location>
</feature>
<dbReference type="PANTHER" id="PTHR45766:SF6">
    <property type="entry name" value="SWI_SNF-RELATED MATRIX-ASSOCIATED ACTIN-DEPENDENT REGULATOR OF CHROMATIN SUBFAMILY A-LIKE PROTEIN 1"/>
    <property type="match status" value="1"/>
</dbReference>
<name>A0A1F6A2Q4_9BACT</name>
<gene>
    <name evidence="4" type="ORF">A3D78_05810</name>
</gene>
<dbReference type="Pfam" id="PF00271">
    <property type="entry name" value="Helicase_C"/>
    <property type="match status" value="1"/>
</dbReference>
<dbReference type="SMART" id="SM00487">
    <property type="entry name" value="DEXDc"/>
    <property type="match status" value="1"/>
</dbReference>
<dbReference type="InterPro" id="IPR049730">
    <property type="entry name" value="SNF2/RAD54-like_C"/>
</dbReference>
<dbReference type="InterPro" id="IPR000330">
    <property type="entry name" value="SNF2_N"/>
</dbReference>
<dbReference type="Proteomes" id="UP000176253">
    <property type="component" value="Unassembled WGS sequence"/>
</dbReference>
<feature type="domain" description="Helicase ATP-binding" evidence="2">
    <location>
        <begin position="266"/>
        <end position="399"/>
    </location>
</feature>
<dbReference type="Pfam" id="PF00176">
    <property type="entry name" value="SNF2-rel_dom"/>
    <property type="match status" value="1"/>
</dbReference>
<evidence type="ECO:0000259" key="3">
    <source>
        <dbReference type="PROSITE" id="PS51194"/>
    </source>
</evidence>
<reference evidence="4 5" key="1">
    <citation type="journal article" date="2016" name="Nat. Commun.">
        <title>Thousands of microbial genomes shed light on interconnected biogeochemical processes in an aquifer system.</title>
        <authorList>
            <person name="Anantharaman K."/>
            <person name="Brown C.T."/>
            <person name="Hug L.A."/>
            <person name="Sharon I."/>
            <person name="Castelle C.J."/>
            <person name="Probst A.J."/>
            <person name="Thomas B.C."/>
            <person name="Singh A."/>
            <person name="Wilkins M.J."/>
            <person name="Karaoz U."/>
            <person name="Brodie E.L."/>
            <person name="Williams K.H."/>
            <person name="Hubbard S.S."/>
            <person name="Banfield J.F."/>
        </authorList>
    </citation>
    <scope>NUCLEOTIDE SEQUENCE [LARGE SCALE GENOMIC DNA]</scope>
</reference>
<dbReference type="AlphaFoldDB" id="A0A1F6A2Q4"/>
<dbReference type="InterPro" id="IPR038718">
    <property type="entry name" value="SNF2-like_sf"/>
</dbReference>